<keyword evidence="7 18" id="KW-0812">Transmembrane</keyword>
<evidence type="ECO:0000259" key="20">
    <source>
        <dbReference type="PROSITE" id="PS50110"/>
    </source>
</evidence>
<dbReference type="SMART" id="SM00448">
    <property type="entry name" value="REC"/>
    <property type="match status" value="2"/>
</dbReference>
<dbReference type="GO" id="GO:0000155">
    <property type="term" value="F:phosphorelay sensor kinase activity"/>
    <property type="evidence" value="ECO:0007669"/>
    <property type="project" value="InterPro"/>
</dbReference>
<dbReference type="InterPro" id="IPR011006">
    <property type="entry name" value="CheY-like_superfamily"/>
</dbReference>
<comment type="subunit">
    <text evidence="14">At low DSF concentrations, interacts with RpfF.</text>
</comment>
<dbReference type="EMBL" id="JACNEP010000011">
    <property type="protein sequence ID" value="MBC3766868.1"/>
    <property type="molecule type" value="Genomic_DNA"/>
</dbReference>
<evidence type="ECO:0000256" key="17">
    <source>
        <dbReference type="PROSITE-ProRule" id="PRU00169"/>
    </source>
</evidence>
<dbReference type="Proteomes" id="UP000601768">
    <property type="component" value="Unassembled WGS sequence"/>
</dbReference>
<keyword evidence="13 18" id="KW-0472">Membrane</keyword>
<evidence type="ECO:0000256" key="2">
    <source>
        <dbReference type="ARBA" id="ARBA00004651"/>
    </source>
</evidence>
<evidence type="ECO:0000256" key="15">
    <source>
        <dbReference type="ARBA" id="ARBA00068150"/>
    </source>
</evidence>
<evidence type="ECO:0000259" key="23">
    <source>
        <dbReference type="PROSITE" id="PS50839"/>
    </source>
</evidence>
<reference evidence="25" key="1">
    <citation type="journal article" date="2018" name="Int. J. Syst. Evol. Microbiol.">
        <title>Neptunicella marina gen. nov., sp. nov., isolated from surface seawater.</title>
        <authorList>
            <person name="Liu X."/>
            <person name="Lai Q."/>
            <person name="Du Y."/>
            <person name="Zhang X."/>
            <person name="Liu Z."/>
            <person name="Sun F."/>
            <person name="Shao Z."/>
        </authorList>
    </citation>
    <scope>NUCLEOTIDE SEQUENCE</scope>
    <source>
        <strain evidence="25">S27-2</strain>
    </source>
</reference>
<feature type="domain" description="Response regulatory" evidence="20">
    <location>
        <begin position="1016"/>
        <end position="1140"/>
    </location>
</feature>
<evidence type="ECO:0000256" key="14">
    <source>
        <dbReference type="ARBA" id="ARBA00064003"/>
    </source>
</evidence>
<dbReference type="InterPro" id="IPR035965">
    <property type="entry name" value="PAS-like_dom_sf"/>
</dbReference>
<dbReference type="FunFam" id="1.10.287.130:FF:000002">
    <property type="entry name" value="Two-component osmosensing histidine kinase"/>
    <property type="match status" value="1"/>
</dbReference>
<keyword evidence="6" id="KW-0808">Transferase</keyword>
<dbReference type="Gene3D" id="3.30.565.10">
    <property type="entry name" value="Histidine kinase-like ATPase, C-terminal domain"/>
    <property type="match status" value="1"/>
</dbReference>
<dbReference type="CDD" id="cd00130">
    <property type="entry name" value="PAS"/>
    <property type="match status" value="3"/>
</dbReference>
<feature type="transmembrane region" description="Helical" evidence="18">
    <location>
        <begin position="22"/>
        <end position="39"/>
    </location>
</feature>
<evidence type="ECO:0000256" key="12">
    <source>
        <dbReference type="ARBA" id="ARBA00023012"/>
    </source>
</evidence>
<keyword evidence="8" id="KW-0547">Nucleotide-binding</keyword>
<reference evidence="25" key="2">
    <citation type="submission" date="2020-08" db="EMBL/GenBank/DDBJ databases">
        <authorList>
            <person name="Lai Q."/>
        </authorList>
    </citation>
    <scope>NUCLEOTIDE SEQUENCE</scope>
    <source>
        <strain evidence="25">S27-2</strain>
    </source>
</reference>
<dbReference type="CDD" id="cd00082">
    <property type="entry name" value="HisKA"/>
    <property type="match status" value="1"/>
</dbReference>
<dbReference type="SUPFAM" id="SSF47226">
    <property type="entry name" value="Histidine-containing phosphotransfer domain, HPT domain"/>
    <property type="match status" value="1"/>
</dbReference>
<evidence type="ECO:0000256" key="18">
    <source>
        <dbReference type="SAM" id="Phobius"/>
    </source>
</evidence>
<evidence type="ECO:0000259" key="19">
    <source>
        <dbReference type="PROSITE" id="PS50109"/>
    </source>
</evidence>
<dbReference type="NCBIfam" id="TIGR00229">
    <property type="entry name" value="sensory_box"/>
    <property type="match status" value="3"/>
</dbReference>
<evidence type="ECO:0000256" key="7">
    <source>
        <dbReference type="ARBA" id="ARBA00022692"/>
    </source>
</evidence>
<evidence type="ECO:0000256" key="4">
    <source>
        <dbReference type="ARBA" id="ARBA00022475"/>
    </source>
</evidence>
<dbReference type="InterPro" id="IPR008207">
    <property type="entry name" value="Sig_transdc_His_kin_Hpt_dom"/>
</dbReference>
<comment type="subcellular location">
    <subcellularLocation>
        <location evidence="2">Cell membrane</location>
        <topology evidence="2">Multi-pass membrane protein</topology>
    </subcellularLocation>
</comment>
<evidence type="ECO:0000256" key="16">
    <source>
        <dbReference type="PROSITE-ProRule" id="PRU00110"/>
    </source>
</evidence>
<dbReference type="InterPro" id="IPR000700">
    <property type="entry name" value="PAS-assoc_C"/>
</dbReference>
<feature type="domain" description="Histidine kinase" evidence="19">
    <location>
        <begin position="777"/>
        <end position="998"/>
    </location>
</feature>
<dbReference type="GO" id="GO:0006355">
    <property type="term" value="P:regulation of DNA-templated transcription"/>
    <property type="evidence" value="ECO:0007669"/>
    <property type="project" value="InterPro"/>
</dbReference>
<feature type="domain" description="PAC" evidence="22">
    <location>
        <begin position="588"/>
        <end position="640"/>
    </location>
</feature>
<feature type="transmembrane region" description="Helical" evidence="18">
    <location>
        <begin position="322"/>
        <end position="341"/>
    </location>
</feature>
<dbReference type="InterPro" id="IPR042240">
    <property type="entry name" value="CHASE_sf"/>
</dbReference>
<dbReference type="GO" id="GO:0005886">
    <property type="term" value="C:plasma membrane"/>
    <property type="evidence" value="ECO:0007669"/>
    <property type="project" value="UniProtKB-SubCell"/>
</dbReference>
<dbReference type="SUPFAM" id="SSF47384">
    <property type="entry name" value="Homodimeric domain of signal transducing histidine kinase"/>
    <property type="match status" value="1"/>
</dbReference>
<comment type="catalytic activity">
    <reaction evidence="1">
        <text>ATP + protein L-histidine = ADP + protein N-phospho-L-histidine.</text>
        <dbReference type="EC" id="2.7.13.3"/>
    </reaction>
</comment>
<dbReference type="PROSITE" id="PS50839">
    <property type="entry name" value="CHASE"/>
    <property type="match status" value="1"/>
</dbReference>
<dbReference type="InterPro" id="IPR005467">
    <property type="entry name" value="His_kinase_dom"/>
</dbReference>
<name>A0A8J6M2X7_9ALTE</name>
<feature type="domain" description="PAC" evidence="22">
    <location>
        <begin position="428"/>
        <end position="480"/>
    </location>
</feature>
<dbReference type="SMART" id="SM00388">
    <property type="entry name" value="HisKA"/>
    <property type="match status" value="1"/>
</dbReference>
<dbReference type="SUPFAM" id="SSF55874">
    <property type="entry name" value="ATPase domain of HSP90 chaperone/DNA topoisomerase II/histidine kinase"/>
    <property type="match status" value="1"/>
</dbReference>
<keyword evidence="9" id="KW-0418">Kinase</keyword>
<dbReference type="SMART" id="SM01079">
    <property type="entry name" value="CHASE"/>
    <property type="match status" value="1"/>
</dbReference>
<evidence type="ECO:0000256" key="10">
    <source>
        <dbReference type="ARBA" id="ARBA00022840"/>
    </source>
</evidence>
<dbReference type="RefSeq" id="WP_186507394.1">
    <property type="nucleotide sequence ID" value="NZ_JACNEP010000011.1"/>
</dbReference>
<dbReference type="SMART" id="SM00387">
    <property type="entry name" value="HATPase_c"/>
    <property type="match status" value="1"/>
</dbReference>
<keyword evidence="5 17" id="KW-0597">Phosphoprotein</keyword>
<keyword evidence="10" id="KW-0067">ATP-binding</keyword>
<dbReference type="PANTHER" id="PTHR45339:SF1">
    <property type="entry name" value="HYBRID SIGNAL TRANSDUCTION HISTIDINE KINASE J"/>
    <property type="match status" value="1"/>
</dbReference>
<evidence type="ECO:0000256" key="9">
    <source>
        <dbReference type="ARBA" id="ARBA00022777"/>
    </source>
</evidence>
<evidence type="ECO:0000313" key="26">
    <source>
        <dbReference type="Proteomes" id="UP000601768"/>
    </source>
</evidence>
<dbReference type="PANTHER" id="PTHR45339">
    <property type="entry name" value="HYBRID SIGNAL TRANSDUCTION HISTIDINE KINASE J"/>
    <property type="match status" value="1"/>
</dbReference>
<dbReference type="InterPro" id="IPR003661">
    <property type="entry name" value="HisK_dim/P_dom"/>
</dbReference>
<dbReference type="Pfam" id="PF00512">
    <property type="entry name" value="HisKA"/>
    <property type="match status" value="1"/>
</dbReference>
<dbReference type="SUPFAM" id="SSF52172">
    <property type="entry name" value="CheY-like"/>
    <property type="match status" value="2"/>
</dbReference>
<feature type="modified residue" description="4-aspartylphosphate" evidence="17">
    <location>
        <position position="1216"/>
    </location>
</feature>
<evidence type="ECO:0000256" key="8">
    <source>
        <dbReference type="ARBA" id="ARBA00022741"/>
    </source>
</evidence>
<protein>
    <recommendedName>
        <fullName evidence="15">Sensory/regulatory protein RpfC</fullName>
        <ecNumber evidence="3">2.7.13.3</ecNumber>
    </recommendedName>
</protein>
<evidence type="ECO:0000259" key="21">
    <source>
        <dbReference type="PROSITE" id="PS50112"/>
    </source>
</evidence>
<sequence>MRSQQFVNAVKALFYGNTHNSLLVWCLPILVLLTGLIFGKGIETQYTQQNNEEIYQKLQEKVVEISQQVKEKVTLYQYGLRGFRGALVSNENYFDYQEMLRYTRSRDYHKEFPGSRGFGFIRRIQPEQREAFEQQMREDRGKPFKITQLNQHDDELFVIQYIEPESNNKEAIGLDIGSESNRRQTAIDAAINNELRLTGPITLVQAKKLSHHGFLLLMPVYEDSVPPNPTQRLRHTIGWTYTPLLIGEILDNIASISNDTAIQITDMDEQHPVAFFSQTSQSKVNNNYKAEYQLDVYGRKWLIEITASDQFIQSLPLQNPHIWFRLILFFSALLAIIVWVVQQNLMRRALVQKQQAELAAIVTNANEAIIGKDNKGIITSWNPAAEQMFHYSESEALGTPVTQLIIPQHKLAEEQRIIATMQSGDKIRSLDTVRKTRDGIEIPVSINVTPILDEHGKVTGSAVTMVDISHIKKAEQALLNANEHLEQQIKLRTAEIAKVSALQQSILESSGYGIIATDLHGIVTLFNPAAEKILGYSAREAVGNLTLTDFHDIEELQQFALKLEAQLGRKINHDIEVLFALASDSASKNTEWSYVRKDLTTCQINLSIRPLRNEHEVTNGYLAILFDMTEHKKLEFELDLAKLSTEHTSDIGLWLNSEGKIIKANRAACIQLEQTQKALIDTPISQLCSYFAKEEWPEYLQQLRNNQRLNVNTDFIPFNSDNIPVSLTSTLVYLSGEDFIYISARNIAEQLQRQQELATAKDQADAANQAKSAFLANMSHEIRTPMNAILGLVQLLKQTELNERQDDYLSKVQTAAKSMLGLLNDILDFSKIEAGKIELEQQHFELHQFMQDISIILSANLQNKDIEVIYDLPTQSPLNVIGDPLRLKQVILNLAGNAIKFTEQGDVVVGIKIEQQTDKEMTLMFSVKDTGIGMTKEQISQIFTSFNQAETSTSRRYGGSGLGLSISKRLVELMNSRIEVTSKVGQGSHFWFSLTLPKDINAIEPHDNKVSNDDLRVLIVDDNEQARIILTDIIESLGWKVDAASSGFEGLRLIREAKRANTDYQLIFLDWKMPGLDGWQTAEQIREIQTEDNIPMVVMISAYSRELLAQKHQSAEKLFNGFLEKPVTKNMILNIINDALAANNIMQTKSNLHTDNMDKKLAGLRLLLVEDNPTNQLVASELLTLQGATVVIADGGTYALKELENCVLPFDLILMDIQMPDLDGYQTTERIRKMPSLKQIPIVAMTANAMQSDKDACFAAGMNDHLGKPFEIEELVDIILKNLPKGAIQQKQPAVTDTRFQLSHELERVCELNHIDITTALNRLGHSHKLYKRIIVSLADDLDTYQRQLKREELASDRELIVRIFHTLKGTAETAGFTELAEFAKELDNQLKQKQPIQELDISRFYTLAALSKKQIEQISALLEPDQLLPEKNNDNNASLTAEVNQLLRLLEESNMRALDLFSSLRPQLTNIDSAITQVVDNALNKLDFITAGEQIKILKEQLS</sequence>
<dbReference type="PRINTS" id="PR00344">
    <property type="entry name" value="BCTRLSENSOR"/>
</dbReference>
<dbReference type="Gene3D" id="1.20.120.160">
    <property type="entry name" value="HPT domain"/>
    <property type="match status" value="1"/>
</dbReference>
<dbReference type="PROSITE" id="PS50894">
    <property type="entry name" value="HPT"/>
    <property type="match status" value="1"/>
</dbReference>
<dbReference type="Pfam" id="PF00072">
    <property type="entry name" value="Response_reg"/>
    <property type="match status" value="2"/>
</dbReference>
<evidence type="ECO:0000256" key="3">
    <source>
        <dbReference type="ARBA" id="ARBA00012438"/>
    </source>
</evidence>
<dbReference type="InterPro" id="IPR036641">
    <property type="entry name" value="HPT_dom_sf"/>
</dbReference>
<dbReference type="InterPro" id="IPR003594">
    <property type="entry name" value="HATPase_dom"/>
</dbReference>
<dbReference type="FunFam" id="3.30.565.10:FF:000010">
    <property type="entry name" value="Sensor histidine kinase RcsC"/>
    <property type="match status" value="1"/>
</dbReference>
<evidence type="ECO:0000256" key="6">
    <source>
        <dbReference type="ARBA" id="ARBA00022679"/>
    </source>
</evidence>
<feature type="modified residue" description="4-aspartylphosphate" evidence="17">
    <location>
        <position position="1070"/>
    </location>
</feature>
<dbReference type="InterPro" id="IPR036097">
    <property type="entry name" value="HisK_dim/P_sf"/>
</dbReference>
<dbReference type="Gene3D" id="3.40.50.2300">
    <property type="match status" value="2"/>
</dbReference>
<dbReference type="InterPro" id="IPR036890">
    <property type="entry name" value="HATPase_C_sf"/>
</dbReference>
<dbReference type="PROSITE" id="PS50109">
    <property type="entry name" value="HIS_KIN"/>
    <property type="match status" value="1"/>
</dbReference>
<feature type="domain" description="PAS" evidence="21">
    <location>
        <begin position="354"/>
        <end position="424"/>
    </location>
</feature>
<evidence type="ECO:0000256" key="11">
    <source>
        <dbReference type="ARBA" id="ARBA00022989"/>
    </source>
</evidence>
<dbReference type="InterPro" id="IPR004358">
    <property type="entry name" value="Sig_transdc_His_kin-like_C"/>
</dbReference>
<feature type="domain" description="Response regulatory" evidence="20">
    <location>
        <begin position="1165"/>
        <end position="1283"/>
    </location>
</feature>
<evidence type="ECO:0000256" key="13">
    <source>
        <dbReference type="ARBA" id="ARBA00023136"/>
    </source>
</evidence>
<evidence type="ECO:0000256" key="5">
    <source>
        <dbReference type="ARBA" id="ARBA00022553"/>
    </source>
</evidence>
<keyword evidence="11 18" id="KW-1133">Transmembrane helix</keyword>
<feature type="domain" description="PAS" evidence="21">
    <location>
        <begin position="499"/>
        <end position="570"/>
    </location>
</feature>
<dbReference type="InterPro" id="IPR001789">
    <property type="entry name" value="Sig_transdc_resp-reg_receiver"/>
</dbReference>
<comment type="caution">
    <text evidence="25">The sequence shown here is derived from an EMBL/GenBank/DDBJ whole genome shotgun (WGS) entry which is preliminary data.</text>
</comment>
<dbReference type="InterPro" id="IPR000014">
    <property type="entry name" value="PAS"/>
</dbReference>
<feature type="domain" description="HPt" evidence="24">
    <location>
        <begin position="1327"/>
        <end position="1426"/>
    </location>
</feature>
<feature type="domain" description="CHASE" evidence="23">
    <location>
        <begin position="90"/>
        <end position="263"/>
    </location>
</feature>
<evidence type="ECO:0000313" key="25">
    <source>
        <dbReference type="EMBL" id="MBC3766868.1"/>
    </source>
</evidence>
<dbReference type="CDD" id="cd16922">
    <property type="entry name" value="HATPase_EvgS-ArcB-TorS-like"/>
    <property type="match status" value="1"/>
</dbReference>
<keyword evidence="26" id="KW-1185">Reference proteome</keyword>
<dbReference type="EC" id="2.7.13.3" evidence="3"/>
<dbReference type="Pfam" id="PF00989">
    <property type="entry name" value="PAS"/>
    <property type="match status" value="2"/>
</dbReference>
<dbReference type="InterPro" id="IPR006189">
    <property type="entry name" value="CHASE_dom"/>
</dbReference>
<dbReference type="Pfam" id="PF13426">
    <property type="entry name" value="PAS_9"/>
    <property type="match status" value="1"/>
</dbReference>
<dbReference type="SMART" id="SM00091">
    <property type="entry name" value="PAS"/>
    <property type="match status" value="3"/>
</dbReference>
<feature type="modified residue" description="Phosphohistidine" evidence="16">
    <location>
        <position position="1366"/>
    </location>
</feature>
<dbReference type="CDD" id="cd17546">
    <property type="entry name" value="REC_hyHK_CKI1_RcsC-like"/>
    <property type="match status" value="2"/>
</dbReference>
<keyword evidence="12" id="KW-0902">Two-component regulatory system</keyword>
<evidence type="ECO:0000259" key="22">
    <source>
        <dbReference type="PROSITE" id="PS50113"/>
    </source>
</evidence>
<evidence type="ECO:0000259" key="24">
    <source>
        <dbReference type="PROSITE" id="PS50894"/>
    </source>
</evidence>
<dbReference type="SUPFAM" id="SSF55785">
    <property type="entry name" value="PYP-like sensor domain (PAS domain)"/>
    <property type="match status" value="3"/>
</dbReference>
<organism evidence="25 26">
    <name type="scientific">Neptunicella marina</name>
    <dbReference type="NCBI Taxonomy" id="2125989"/>
    <lineage>
        <taxon>Bacteria</taxon>
        <taxon>Pseudomonadati</taxon>
        <taxon>Pseudomonadota</taxon>
        <taxon>Gammaproteobacteria</taxon>
        <taxon>Alteromonadales</taxon>
        <taxon>Alteromonadaceae</taxon>
        <taxon>Neptunicella</taxon>
    </lineage>
</organism>
<dbReference type="Gene3D" id="3.30.450.350">
    <property type="entry name" value="CHASE domain"/>
    <property type="match status" value="1"/>
</dbReference>
<dbReference type="PROSITE" id="PS50113">
    <property type="entry name" value="PAC"/>
    <property type="match status" value="2"/>
</dbReference>
<dbReference type="Gene3D" id="1.10.287.130">
    <property type="match status" value="1"/>
</dbReference>
<dbReference type="InterPro" id="IPR013767">
    <property type="entry name" value="PAS_fold"/>
</dbReference>
<dbReference type="PROSITE" id="PS50110">
    <property type="entry name" value="RESPONSE_REGULATORY"/>
    <property type="match status" value="2"/>
</dbReference>
<dbReference type="Pfam" id="PF03924">
    <property type="entry name" value="CHASE"/>
    <property type="match status" value="1"/>
</dbReference>
<keyword evidence="4" id="KW-1003">Cell membrane</keyword>
<dbReference type="InterPro" id="IPR001610">
    <property type="entry name" value="PAC"/>
</dbReference>
<proteinExistence type="predicted"/>
<dbReference type="SMART" id="SM00086">
    <property type="entry name" value="PAC"/>
    <property type="match status" value="2"/>
</dbReference>
<dbReference type="Pfam" id="PF01627">
    <property type="entry name" value="Hpt"/>
    <property type="match status" value="1"/>
</dbReference>
<dbReference type="Gene3D" id="3.30.450.20">
    <property type="entry name" value="PAS domain"/>
    <property type="match status" value="3"/>
</dbReference>
<dbReference type="GO" id="GO:0005524">
    <property type="term" value="F:ATP binding"/>
    <property type="evidence" value="ECO:0007669"/>
    <property type="project" value="UniProtKB-KW"/>
</dbReference>
<accession>A0A8J6M2X7</accession>
<dbReference type="Pfam" id="PF02518">
    <property type="entry name" value="HATPase_c"/>
    <property type="match status" value="1"/>
</dbReference>
<evidence type="ECO:0000256" key="1">
    <source>
        <dbReference type="ARBA" id="ARBA00000085"/>
    </source>
</evidence>
<dbReference type="PROSITE" id="PS50112">
    <property type="entry name" value="PAS"/>
    <property type="match status" value="2"/>
</dbReference>
<gene>
    <name evidence="25" type="ORF">H8B19_13360</name>
</gene>